<dbReference type="SUPFAM" id="SSF56935">
    <property type="entry name" value="Porins"/>
    <property type="match status" value="1"/>
</dbReference>
<gene>
    <name evidence="1" type="ORF">SAMN05428998_12464</name>
</gene>
<dbReference type="InterPro" id="IPR018759">
    <property type="entry name" value="BBP2_2"/>
</dbReference>
<evidence type="ECO:0008006" key="3">
    <source>
        <dbReference type="Google" id="ProtNLM"/>
    </source>
</evidence>
<proteinExistence type="predicted"/>
<dbReference type="AlphaFoldDB" id="A0A1Y6CMQ6"/>
<sequence length="386" mass="43151">MTRARPDFDPIGIEVFFDEKKPSAPITVFPKLDLHSGYDSNVFRESSNGKADMFSDISPSLRVTNTEQDLGLEAGLSATVRRNLQYQSNDFEDYDAYAQASYFFMEDASLTGQIGYSRAHEDRSDPNSTGPGENIVQYDRYRAILNSRNRFGDFEVNPQASYYYYNYMSQAGSNQDGRDHWEGEFRVRGGYEFLPGYTAFVEPGYNMRRYDLKVDSQGVTRDSWGWDLHAGLSYDVSAVTTAEVFVGYFQQKYEDPTLADAGGLTFGAKMTWNPLDEMTVNADVSRSVQESTLSGVSSTVATSYSLGVDYELTDSVMLTSTAGISTSAFQGSSRSDKSYTFGGGMVYLMNEFARARLNGTYETRDSNEVANNYDDLVVEGTLTLQY</sequence>
<organism evidence="1 2">
    <name type="scientific">Tistlia consotensis USBA 355</name>
    <dbReference type="NCBI Taxonomy" id="560819"/>
    <lineage>
        <taxon>Bacteria</taxon>
        <taxon>Pseudomonadati</taxon>
        <taxon>Pseudomonadota</taxon>
        <taxon>Alphaproteobacteria</taxon>
        <taxon>Rhodospirillales</taxon>
        <taxon>Rhodovibrionaceae</taxon>
        <taxon>Tistlia</taxon>
    </lineage>
</organism>
<name>A0A1Y6CMQ6_9PROT</name>
<dbReference type="Proteomes" id="UP000192917">
    <property type="component" value="Unassembled WGS sequence"/>
</dbReference>
<dbReference type="Pfam" id="PF10082">
    <property type="entry name" value="BBP2_2"/>
    <property type="match status" value="1"/>
</dbReference>
<accession>A0A1Y6CMQ6</accession>
<evidence type="ECO:0000313" key="2">
    <source>
        <dbReference type="Proteomes" id="UP000192917"/>
    </source>
</evidence>
<protein>
    <recommendedName>
        <fullName evidence="3">Beta-barrel porin 2</fullName>
    </recommendedName>
</protein>
<reference evidence="1 2" key="1">
    <citation type="submission" date="2017-04" db="EMBL/GenBank/DDBJ databases">
        <authorList>
            <person name="Afonso C.L."/>
            <person name="Miller P.J."/>
            <person name="Scott M.A."/>
            <person name="Spackman E."/>
            <person name="Goraichik I."/>
            <person name="Dimitrov K.M."/>
            <person name="Suarez D.L."/>
            <person name="Swayne D.E."/>
        </authorList>
    </citation>
    <scope>NUCLEOTIDE SEQUENCE [LARGE SCALE GENOMIC DNA]</scope>
    <source>
        <strain evidence="1 2">USBA 355</strain>
    </source>
</reference>
<keyword evidence="2" id="KW-1185">Reference proteome</keyword>
<evidence type="ECO:0000313" key="1">
    <source>
        <dbReference type="EMBL" id="SMF63031.1"/>
    </source>
</evidence>
<dbReference type="EMBL" id="FWZX01000024">
    <property type="protein sequence ID" value="SMF63031.1"/>
    <property type="molecule type" value="Genomic_DNA"/>
</dbReference>
<dbReference type="STRING" id="560819.SAMN05428998_12464"/>